<dbReference type="EMBL" id="ABCC02000001">
    <property type="protein sequence ID" value="EDP19535.1"/>
    <property type="molecule type" value="Genomic_DNA"/>
</dbReference>
<gene>
    <name evidence="1" type="ORF">CLOBOL_00002</name>
</gene>
<dbReference type="PaxDb" id="411902-CLOBOL_00002"/>
<sequence>MPQYTLLTLRARASLWEALAVSAFILNNIIPKLQVF</sequence>
<dbReference type="HOGENOM" id="CLU_3355422_0_0_9"/>
<evidence type="ECO:0000313" key="2">
    <source>
        <dbReference type="Proteomes" id="UP000005396"/>
    </source>
</evidence>
<dbReference type="Proteomes" id="UP000005396">
    <property type="component" value="Unassembled WGS sequence"/>
</dbReference>
<organism evidence="1 2">
    <name type="scientific">Enterocloster bolteae (strain ATCC BAA-613 / DSM 15670 / CCUG 46953 / JCM 12243 / WAL 16351)</name>
    <name type="common">Clostridium bolteae</name>
    <dbReference type="NCBI Taxonomy" id="411902"/>
    <lineage>
        <taxon>Bacteria</taxon>
        <taxon>Bacillati</taxon>
        <taxon>Bacillota</taxon>
        <taxon>Clostridia</taxon>
        <taxon>Lachnospirales</taxon>
        <taxon>Lachnospiraceae</taxon>
        <taxon>Enterocloster</taxon>
    </lineage>
</organism>
<reference evidence="1 2" key="1">
    <citation type="submission" date="2007-08" db="EMBL/GenBank/DDBJ databases">
        <authorList>
            <person name="Fulton L."/>
            <person name="Clifton S."/>
            <person name="Fulton B."/>
            <person name="Xu J."/>
            <person name="Minx P."/>
            <person name="Pepin K.H."/>
            <person name="Johnson M."/>
            <person name="Thiruvilangam P."/>
            <person name="Bhonagiri V."/>
            <person name="Nash W.E."/>
            <person name="Mardis E.R."/>
            <person name="Wilson R.K."/>
        </authorList>
    </citation>
    <scope>NUCLEOTIDE SEQUENCE [LARGE SCALE GENOMIC DNA]</scope>
    <source>
        <strain evidence="2">ATCC BAA-613 / DSM 15670 / CCUG 46953 / JCM 12243 / WAL 16351</strain>
    </source>
</reference>
<evidence type="ECO:0000313" key="1">
    <source>
        <dbReference type="EMBL" id="EDP19535.1"/>
    </source>
</evidence>
<proteinExistence type="predicted"/>
<accession>A8RFY9</accession>
<reference evidence="1 2" key="2">
    <citation type="submission" date="2007-09" db="EMBL/GenBank/DDBJ databases">
        <title>Draft genome sequence of Clostridium bolteae (ATCC BAA-613).</title>
        <authorList>
            <person name="Sudarsanam P."/>
            <person name="Ley R."/>
            <person name="Guruge J."/>
            <person name="Turnbaugh P.J."/>
            <person name="Mahowald M."/>
            <person name="Liep D."/>
            <person name="Gordon J."/>
        </authorList>
    </citation>
    <scope>NUCLEOTIDE SEQUENCE [LARGE SCALE GENOMIC DNA]</scope>
    <source>
        <strain evidence="2">ATCC BAA-613 / DSM 15670 / CCUG 46953 / JCM 12243 / WAL 16351</strain>
    </source>
</reference>
<dbReference type="AlphaFoldDB" id="A8RFY9"/>
<comment type="caution">
    <text evidence="1">The sequence shown here is derived from an EMBL/GenBank/DDBJ whole genome shotgun (WGS) entry which is preliminary data.</text>
</comment>
<protein>
    <submittedName>
        <fullName evidence="1">Uncharacterized protein</fullName>
    </submittedName>
</protein>
<name>A8RFY9_ENTBW</name>